<dbReference type="Proteomes" id="UP001212097">
    <property type="component" value="Chromosome"/>
</dbReference>
<evidence type="ECO:0000259" key="3">
    <source>
        <dbReference type="Pfam" id="PF02551"/>
    </source>
</evidence>
<feature type="domain" description="Acyl-CoA thioesterase-like N-terminal HotDog" evidence="4">
    <location>
        <begin position="31"/>
        <end position="107"/>
    </location>
</feature>
<evidence type="ECO:0000313" key="6">
    <source>
        <dbReference type="Proteomes" id="UP001212097"/>
    </source>
</evidence>
<keyword evidence="6" id="KW-1185">Reference proteome</keyword>
<dbReference type="Pfam" id="PF13622">
    <property type="entry name" value="4HBT_3"/>
    <property type="match status" value="1"/>
</dbReference>
<organism evidence="5 6">
    <name type="scientific">Cutibacterium equinum</name>
    <dbReference type="NCBI Taxonomy" id="3016342"/>
    <lineage>
        <taxon>Bacteria</taxon>
        <taxon>Bacillati</taxon>
        <taxon>Actinomycetota</taxon>
        <taxon>Actinomycetes</taxon>
        <taxon>Propionibacteriales</taxon>
        <taxon>Propionibacteriaceae</taxon>
        <taxon>Cutibacterium</taxon>
    </lineage>
</organism>
<dbReference type="CDD" id="cd03444">
    <property type="entry name" value="Thioesterase_II_repeat1"/>
    <property type="match status" value="1"/>
</dbReference>
<dbReference type="CDD" id="cd03445">
    <property type="entry name" value="Thioesterase_II_repeat2"/>
    <property type="match status" value="1"/>
</dbReference>
<evidence type="ECO:0000259" key="4">
    <source>
        <dbReference type="Pfam" id="PF13622"/>
    </source>
</evidence>
<evidence type="ECO:0000256" key="2">
    <source>
        <dbReference type="ARBA" id="ARBA00022801"/>
    </source>
</evidence>
<name>A0ABY7R1S2_9ACTN</name>
<reference evidence="5 6" key="2">
    <citation type="submission" date="2023-06" db="EMBL/GenBank/DDBJ databases">
        <title>The Gram-positive Non-spore-bearing Anaerobic Bacilli of Human Feces.</title>
        <authorList>
            <person name="Eggerth A.H."/>
        </authorList>
    </citation>
    <scope>NUCLEOTIDE SEQUENCE [LARGE SCALE GENOMIC DNA]</scope>
    <source>
        <strain evidence="5 6">CBA3108</strain>
    </source>
</reference>
<reference evidence="5 6" key="1">
    <citation type="submission" date="2023-01" db="EMBL/GenBank/DDBJ databases">
        <authorList>
            <person name="Lee S.H."/>
            <person name="Jung H.S."/>
            <person name="Yun J.U."/>
        </authorList>
    </citation>
    <scope>NUCLEOTIDE SEQUENCE [LARGE SCALE GENOMIC DNA]</scope>
    <source>
        <strain evidence="5 6">CBA3108</strain>
    </source>
</reference>
<proteinExistence type="inferred from homology"/>
<dbReference type="Gene3D" id="2.40.160.210">
    <property type="entry name" value="Acyl-CoA thioesterase, double hotdog domain"/>
    <property type="match status" value="1"/>
</dbReference>
<dbReference type="Pfam" id="PF02551">
    <property type="entry name" value="Acyl_CoA_thio"/>
    <property type="match status" value="1"/>
</dbReference>
<protein>
    <submittedName>
        <fullName evidence="5">Thioesterase family protein</fullName>
    </submittedName>
</protein>
<keyword evidence="2" id="KW-0378">Hydrolase</keyword>
<sequence>MPSTTAELLDLLDLEDLDLDLFRGKQPRTTWQRTFGGQVIAQALVAGARTVPERTVHSMHALFLHAGRTDLPMIFDVERIRDGRNFSTRRVNARQHGRTIFTAELSFKNRENGPEHSDPMPDYLPGPQDCPTLAEALVQMFGRPMPTVKEWDALDVRLASDGSNLVDPNHATHLSLWVRTTASLPDSRVVQRAILAYISDISLMAGAVMPHVGSIPPGMVVNPASLDHAMWFHRTAKADQWLLYDQVSPSASGLLGFSMGRLMQDGQLIASCCQEGVMKLVDANDVDASVTFPVGPRPTATS</sequence>
<dbReference type="InterPro" id="IPR042171">
    <property type="entry name" value="Acyl-CoA_hotdog"/>
</dbReference>
<dbReference type="PANTHER" id="PTHR11066">
    <property type="entry name" value="ACYL-COA THIOESTERASE"/>
    <property type="match status" value="1"/>
</dbReference>
<dbReference type="InterPro" id="IPR049449">
    <property type="entry name" value="TesB_ACOT8-like_N"/>
</dbReference>
<dbReference type="InterPro" id="IPR025652">
    <property type="entry name" value="TesB_C"/>
</dbReference>
<dbReference type="PANTHER" id="PTHR11066:SF34">
    <property type="entry name" value="ACYL-COENZYME A THIOESTERASE 8"/>
    <property type="match status" value="1"/>
</dbReference>
<evidence type="ECO:0000313" key="5">
    <source>
        <dbReference type="EMBL" id="WCC80764.1"/>
    </source>
</evidence>
<evidence type="ECO:0000256" key="1">
    <source>
        <dbReference type="ARBA" id="ARBA00006538"/>
    </source>
</evidence>
<accession>A0ABY7R1S2</accession>
<dbReference type="InterPro" id="IPR003703">
    <property type="entry name" value="Acyl_CoA_thio"/>
</dbReference>
<feature type="domain" description="Acyl-CoA thioesterase 2 C-terminal" evidence="3">
    <location>
        <begin position="173"/>
        <end position="277"/>
    </location>
</feature>
<dbReference type="RefSeq" id="WP_271418943.1">
    <property type="nucleotide sequence ID" value="NZ_CP115668.1"/>
</dbReference>
<dbReference type="EMBL" id="CP115668">
    <property type="protein sequence ID" value="WCC80764.1"/>
    <property type="molecule type" value="Genomic_DNA"/>
</dbReference>
<dbReference type="InterPro" id="IPR029069">
    <property type="entry name" value="HotDog_dom_sf"/>
</dbReference>
<comment type="similarity">
    <text evidence="1">Belongs to the C/M/P thioester hydrolase family.</text>
</comment>
<dbReference type="SUPFAM" id="SSF54637">
    <property type="entry name" value="Thioesterase/thiol ester dehydrase-isomerase"/>
    <property type="match status" value="2"/>
</dbReference>
<gene>
    <name evidence="5" type="ORF">O6R08_04630</name>
</gene>